<evidence type="ECO:0000313" key="3">
    <source>
        <dbReference type="Proteomes" id="UP000028990"/>
    </source>
</evidence>
<feature type="compositionally biased region" description="Basic and acidic residues" evidence="1">
    <location>
        <begin position="1"/>
        <end position="10"/>
    </location>
</feature>
<sequence>MGERLRKRPEVFGPSSNEELRRQPDPKLFVSQLAKIVLLVKKELTDGTSTSLCAEFCLCVIVLYPIVAAAKCKMDRAATLSKRYPQCWNSIARKFSRAFVHRAS</sequence>
<proteinExistence type="predicted"/>
<keyword evidence="3" id="KW-1185">Reference proteome</keyword>
<name>A0A091CTR9_FUKDA</name>
<evidence type="ECO:0000313" key="2">
    <source>
        <dbReference type="EMBL" id="KFO20965.1"/>
    </source>
</evidence>
<dbReference type="Proteomes" id="UP000028990">
    <property type="component" value="Unassembled WGS sequence"/>
</dbReference>
<accession>A0A091CTR9</accession>
<evidence type="ECO:0000256" key="1">
    <source>
        <dbReference type="SAM" id="MobiDB-lite"/>
    </source>
</evidence>
<protein>
    <submittedName>
        <fullName evidence="2">Uncharacterized protein</fullName>
    </submittedName>
</protein>
<reference evidence="2 3" key="1">
    <citation type="submission" date="2013-11" db="EMBL/GenBank/DDBJ databases">
        <title>The Damaraland mole rat (Fukomys damarensis) genome and evolution of African mole rats.</title>
        <authorList>
            <person name="Gladyshev V.N."/>
            <person name="Fang X."/>
        </authorList>
    </citation>
    <scope>NUCLEOTIDE SEQUENCE [LARGE SCALE GENOMIC DNA]</scope>
    <source>
        <tissue evidence="2">Liver</tissue>
    </source>
</reference>
<dbReference type="EMBL" id="KN124514">
    <property type="protein sequence ID" value="KFO20965.1"/>
    <property type="molecule type" value="Genomic_DNA"/>
</dbReference>
<gene>
    <name evidence="2" type="ORF">H920_17758</name>
</gene>
<organism evidence="2 3">
    <name type="scientific">Fukomys damarensis</name>
    <name type="common">Damaraland mole rat</name>
    <name type="synonym">Cryptomys damarensis</name>
    <dbReference type="NCBI Taxonomy" id="885580"/>
    <lineage>
        <taxon>Eukaryota</taxon>
        <taxon>Metazoa</taxon>
        <taxon>Chordata</taxon>
        <taxon>Craniata</taxon>
        <taxon>Vertebrata</taxon>
        <taxon>Euteleostomi</taxon>
        <taxon>Mammalia</taxon>
        <taxon>Eutheria</taxon>
        <taxon>Euarchontoglires</taxon>
        <taxon>Glires</taxon>
        <taxon>Rodentia</taxon>
        <taxon>Hystricomorpha</taxon>
        <taxon>Bathyergidae</taxon>
        <taxon>Fukomys</taxon>
    </lineage>
</organism>
<dbReference type="AlphaFoldDB" id="A0A091CTR9"/>
<feature type="region of interest" description="Disordered" evidence="1">
    <location>
        <begin position="1"/>
        <end position="21"/>
    </location>
</feature>